<feature type="domain" description="PPM-type phosphatase" evidence="18">
    <location>
        <begin position="89"/>
        <end position="373"/>
    </location>
</feature>
<evidence type="ECO:0000256" key="11">
    <source>
        <dbReference type="ARBA" id="ARBA00023211"/>
    </source>
</evidence>
<evidence type="ECO:0000256" key="13">
    <source>
        <dbReference type="ARBA" id="ARBA00048336"/>
    </source>
</evidence>
<evidence type="ECO:0000256" key="14">
    <source>
        <dbReference type="ARBA" id="ARBA00055237"/>
    </source>
</evidence>
<evidence type="ECO:0000313" key="19">
    <source>
        <dbReference type="Ensembl" id="ENSCSAVP00000002362.1"/>
    </source>
</evidence>
<keyword evidence="9 16" id="KW-0904">Protein phosphatase</keyword>
<evidence type="ECO:0000256" key="7">
    <source>
        <dbReference type="ARBA" id="ARBA00022801"/>
    </source>
</evidence>
<proteinExistence type="inferred from homology"/>
<dbReference type="Ensembl" id="ENSCSAVT00000002400.1">
    <property type="protein sequence ID" value="ENSCSAVP00000002362.1"/>
    <property type="gene ID" value="ENSCSAVG00000001387.1"/>
</dbReference>
<dbReference type="PROSITE" id="PS51746">
    <property type="entry name" value="PPM_2"/>
    <property type="match status" value="1"/>
</dbReference>
<feature type="region of interest" description="Disordered" evidence="17">
    <location>
        <begin position="45"/>
        <end position="72"/>
    </location>
</feature>
<name>H2YAL4_CIOSA</name>
<evidence type="ECO:0000256" key="2">
    <source>
        <dbReference type="ARBA" id="ARBA00001946"/>
    </source>
</evidence>
<evidence type="ECO:0000256" key="15">
    <source>
        <dbReference type="ARBA" id="ARBA00072449"/>
    </source>
</evidence>
<evidence type="ECO:0000256" key="10">
    <source>
        <dbReference type="ARBA" id="ARBA00022990"/>
    </source>
</evidence>
<evidence type="ECO:0000313" key="20">
    <source>
        <dbReference type="Proteomes" id="UP000007875"/>
    </source>
</evidence>
<dbReference type="InterPro" id="IPR000222">
    <property type="entry name" value="PP2C_BS"/>
</dbReference>
<comment type="catalytic activity">
    <reaction evidence="12">
        <text>O-phospho-L-seryl-[protein] + H2O = L-seryl-[protein] + phosphate</text>
        <dbReference type="Rhea" id="RHEA:20629"/>
        <dbReference type="Rhea" id="RHEA-COMP:9863"/>
        <dbReference type="Rhea" id="RHEA-COMP:11604"/>
        <dbReference type="ChEBI" id="CHEBI:15377"/>
        <dbReference type="ChEBI" id="CHEBI:29999"/>
        <dbReference type="ChEBI" id="CHEBI:43474"/>
        <dbReference type="ChEBI" id="CHEBI:83421"/>
        <dbReference type="EC" id="3.1.3.16"/>
    </reaction>
</comment>
<dbReference type="HOGENOM" id="CLU_013173_1_6_1"/>
<reference evidence="19" key="3">
    <citation type="submission" date="2025-09" db="UniProtKB">
        <authorList>
            <consortium name="Ensembl"/>
        </authorList>
    </citation>
    <scope>IDENTIFICATION</scope>
</reference>
<dbReference type="GO" id="GO:0046872">
    <property type="term" value="F:metal ion binding"/>
    <property type="evidence" value="ECO:0007669"/>
    <property type="project" value="UniProtKB-KW"/>
</dbReference>
<dbReference type="PROSITE" id="PS01032">
    <property type="entry name" value="PPM_1"/>
    <property type="match status" value="1"/>
</dbReference>
<evidence type="ECO:0000256" key="1">
    <source>
        <dbReference type="ARBA" id="ARBA00001936"/>
    </source>
</evidence>
<comment type="similarity">
    <text evidence="16">Belongs to the PP2C family.</text>
</comment>
<dbReference type="Gene3D" id="3.60.40.10">
    <property type="entry name" value="PPM-type phosphatase domain"/>
    <property type="match status" value="1"/>
</dbReference>
<dbReference type="InterPro" id="IPR036457">
    <property type="entry name" value="PPM-type-like_dom_sf"/>
</dbReference>
<dbReference type="CDD" id="cd00143">
    <property type="entry name" value="PP2Cc"/>
    <property type="match status" value="1"/>
</dbReference>
<evidence type="ECO:0000256" key="3">
    <source>
        <dbReference type="ARBA" id="ARBA00004496"/>
    </source>
</evidence>
<dbReference type="SMART" id="SM00332">
    <property type="entry name" value="PP2Cc"/>
    <property type="match status" value="1"/>
</dbReference>
<evidence type="ECO:0000256" key="9">
    <source>
        <dbReference type="ARBA" id="ARBA00022912"/>
    </source>
</evidence>
<dbReference type="InParanoid" id="H2YAL4"/>
<dbReference type="STRING" id="51511.ENSCSAVP00000002362"/>
<accession>H2YAL4</accession>
<dbReference type="eggNOG" id="KOG0698">
    <property type="taxonomic scope" value="Eukaryota"/>
</dbReference>
<protein>
    <recommendedName>
        <fullName evidence="15">Integrin-linked kinase-associated serine/threonine phosphatase 2C</fullName>
        <ecNumber evidence="4">3.1.3.16</ecNumber>
    </recommendedName>
</protein>
<keyword evidence="11" id="KW-0464">Manganese</keyword>
<keyword evidence="10" id="KW-0007">Acetylation</keyword>
<evidence type="ECO:0000256" key="8">
    <source>
        <dbReference type="ARBA" id="ARBA00022842"/>
    </source>
</evidence>
<keyword evidence="20" id="KW-1185">Reference proteome</keyword>
<evidence type="ECO:0000256" key="16">
    <source>
        <dbReference type="RuleBase" id="RU003465"/>
    </source>
</evidence>
<feature type="compositionally biased region" description="Polar residues" evidence="17">
    <location>
        <begin position="45"/>
        <end position="56"/>
    </location>
</feature>
<comment type="subcellular location">
    <subcellularLocation>
        <location evidence="3">Cytoplasm</location>
    </subcellularLocation>
</comment>
<dbReference type="EC" id="3.1.3.16" evidence="4"/>
<evidence type="ECO:0000256" key="6">
    <source>
        <dbReference type="ARBA" id="ARBA00022723"/>
    </source>
</evidence>
<dbReference type="Pfam" id="PF00481">
    <property type="entry name" value="PP2C"/>
    <property type="match status" value="1"/>
</dbReference>
<dbReference type="PANTHER" id="PTHR47992">
    <property type="entry name" value="PROTEIN PHOSPHATASE"/>
    <property type="match status" value="1"/>
</dbReference>
<dbReference type="FunCoup" id="H2YAL4">
    <property type="interactions" value="377"/>
</dbReference>
<dbReference type="GeneTree" id="ENSGT00940000157403"/>
<comment type="cofactor">
    <cofactor evidence="2">
        <name>Mg(2+)</name>
        <dbReference type="ChEBI" id="CHEBI:18420"/>
    </cofactor>
</comment>
<keyword evidence="7 16" id="KW-0378">Hydrolase</keyword>
<keyword evidence="5" id="KW-0963">Cytoplasm</keyword>
<evidence type="ECO:0000256" key="4">
    <source>
        <dbReference type="ARBA" id="ARBA00013081"/>
    </source>
</evidence>
<keyword evidence="6" id="KW-0479">Metal-binding</keyword>
<evidence type="ECO:0000259" key="18">
    <source>
        <dbReference type="PROSITE" id="PS51746"/>
    </source>
</evidence>
<dbReference type="OMA" id="NFSCFCL"/>
<dbReference type="InterPro" id="IPR015655">
    <property type="entry name" value="PP2C"/>
</dbReference>
<comment type="cofactor">
    <cofactor evidence="1">
        <name>Mn(2+)</name>
        <dbReference type="ChEBI" id="CHEBI:29035"/>
    </cofactor>
</comment>
<dbReference type="Proteomes" id="UP000007875">
    <property type="component" value="Unassembled WGS sequence"/>
</dbReference>
<dbReference type="AlphaFoldDB" id="H2YAL4"/>
<organism evidence="19 20">
    <name type="scientific">Ciona savignyi</name>
    <name type="common">Pacific transparent sea squirt</name>
    <dbReference type="NCBI Taxonomy" id="51511"/>
    <lineage>
        <taxon>Eukaryota</taxon>
        <taxon>Metazoa</taxon>
        <taxon>Chordata</taxon>
        <taxon>Tunicata</taxon>
        <taxon>Ascidiacea</taxon>
        <taxon>Phlebobranchia</taxon>
        <taxon>Cionidae</taxon>
        <taxon>Ciona</taxon>
    </lineage>
</organism>
<sequence length="376" mass="42265">MSLFNDIPPPLSPHPEKSVQAEIHESSQSGSIYTDLDEEMIQNRAYSQPQSTNQASSRKRSSTDNISQITDGNAKQMKLSNLGFLAVVRGYVAERKGERDEMQDAHVLLDDCSKDFEQLTPKVSRVSYYAVFDGHGGRRASQHASNRLHVHLAQKLPKGTVNNFDKEMKRQILESFKALDEEFLKEASKHKPVWKDGSTACCVLILNDTLYITNLGDSKAILCRYQSEHKHHISILLSKDHNPSNYEERMRIQKAGGTVREGRVLGILEVSRSIGDGQYKRCGVISVPEVKRCILTNDDRFILIACDGLWKVFNAEQAIQFVLQVLQDNNIRPPEGSNKSMETYRFETACNKLASEAVRKGSADNVTVILVSINKL</sequence>
<dbReference type="GO" id="GO:0005737">
    <property type="term" value="C:cytoplasm"/>
    <property type="evidence" value="ECO:0007669"/>
    <property type="project" value="UniProtKB-SubCell"/>
</dbReference>
<dbReference type="FunFam" id="3.60.40.10:FF:000018">
    <property type="entry name" value="Integrin-linked kinase-associated serine/threonine phosphatase 2C"/>
    <property type="match status" value="1"/>
</dbReference>
<evidence type="ECO:0000256" key="12">
    <source>
        <dbReference type="ARBA" id="ARBA00047761"/>
    </source>
</evidence>
<dbReference type="InterPro" id="IPR001932">
    <property type="entry name" value="PPM-type_phosphatase-like_dom"/>
</dbReference>
<feature type="compositionally biased region" description="Basic and acidic residues" evidence="17">
    <location>
        <begin position="14"/>
        <end position="25"/>
    </location>
</feature>
<comment type="function">
    <text evidence="14">Protein phosphatase that may play a role in regulation of cell cycle progression via dephosphorylation of its substrates whose appropriate phosphorylation states might be crucial for cell proliferation. Selectively associates with integrin linked kinase (ILK), to modulate cell adhesion and growth factor signaling. Inhibits the ILK-GSK3B signaling axis and may play an important role in inhibiting oncogenic transformation.</text>
</comment>
<keyword evidence="8" id="KW-0460">Magnesium</keyword>
<evidence type="ECO:0000256" key="5">
    <source>
        <dbReference type="ARBA" id="ARBA00022490"/>
    </source>
</evidence>
<dbReference type="GO" id="GO:0004722">
    <property type="term" value="F:protein serine/threonine phosphatase activity"/>
    <property type="evidence" value="ECO:0007669"/>
    <property type="project" value="UniProtKB-EC"/>
</dbReference>
<feature type="region of interest" description="Disordered" evidence="17">
    <location>
        <begin position="1"/>
        <end position="29"/>
    </location>
</feature>
<feature type="compositionally biased region" description="Polar residues" evidence="17">
    <location>
        <begin position="63"/>
        <end position="72"/>
    </location>
</feature>
<reference evidence="20" key="1">
    <citation type="submission" date="2003-08" db="EMBL/GenBank/DDBJ databases">
        <authorList>
            <person name="Birren B."/>
            <person name="Nusbaum C."/>
            <person name="Abebe A."/>
            <person name="Abouelleil A."/>
            <person name="Adekoya E."/>
            <person name="Ait-zahra M."/>
            <person name="Allen N."/>
            <person name="Allen T."/>
            <person name="An P."/>
            <person name="Anderson M."/>
            <person name="Anderson S."/>
            <person name="Arachchi H."/>
            <person name="Armbruster J."/>
            <person name="Bachantsang P."/>
            <person name="Baldwin J."/>
            <person name="Barry A."/>
            <person name="Bayul T."/>
            <person name="Blitshsteyn B."/>
            <person name="Bloom T."/>
            <person name="Blye J."/>
            <person name="Boguslavskiy L."/>
            <person name="Borowsky M."/>
            <person name="Boukhgalter B."/>
            <person name="Brunache A."/>
            <person name="Butler J."/>
            <person name="Calixte N."/>
            <person name="Calvo S."/>
            <person name="Camarata J."/>
            <person name="Campo K."/>
            <person name="Chang J."/>
            <person name="Cheshatsang Y."/>
            <person name="Citroen M."/>
            <person name="Collymore A."/>
            <person name="Considine T."/>
            <person name="Cook A."/>
            <person name="Cooke P."/>
            <person name="Corum B."/>
            <person name="Cuomo C."/>
            <person name="David R."/>
            <person name="Dawoe T."/>
            <person name="Degray S."/>
            <person name="Dodge S."/>
            <person name="Dooley K."/>
            <person name="Dorje P."/>
            <person name="Dorjee K."/>
            <person name="Dorris L."/>
            <person name="Duffey N."/>
            <person name="Dupes A."/>
            <person name="Elkins T."/>
            <person name="Engels R."/>
            <person name="Erickson J."/>
            <person name="Farina A."/>
            <person name="Faro S."/>
            <person name="Ferreira P."/>
            <person name="Fischer H."/>
            <person name="Fitzgerald M."/>
            <person name="Foley K."/>
            <person name="Gage D."/>
            <person name="Galagan J."/>
            <person name="Gearin G."/>
            <person name="Gnerre S."/>
            <person name="Gnirke A."/>
            <person name="Goyette A."/>
            <person name="Graham J."/>
            <person name="Grandbois E."/>
            <person name="Gyaltsen K."/>
            <person name="Hafez N."/>
            <person name="Hagopian D."/>
            <person name="Hagos B."/>
            <person name="Hall J."/>
            <person name="Hatcher B."/>
            <person name="Heller A."/>
            <person name="Higgins H."/>
            <person name="Honan T."/>
            <person name="Horn A."/>
            <person name="Houde N."/>
            <person name="Hughes L."/>
            <person name="Hulme W."/>
            <person name="Husby E."/>
            <person name="Iliev I."/>
            <person name="Jaffe D."/>
            <person name="Jones C."/>
            <person name="Kamal M."/>
            <person name="Kamat A."/>
            <person name="Kamvysselis M."/>
            <person name="Karlsson E."/>
            <person name="Kells C."/>
            <person name="Kieu A."/>
            <person name="Kisner P."/>
            <person name="Kodira C."/>
            <person name="Kulbokas E."/>
            <person name="Labutti K."/>
            <person name="Lama D."/>
            <person name="Landers T."/>
            <person name="Leger J."/>
            <person name="Levine S."/>
            <person name="Lewis D."/>
            <person name="Lewis T."/>
            <person name="Lindblad-toh K."/>
            <person name="Liu X."/>
            <person name="Lokyitsang T."/>
            <person name="Lokyitsang Y."/>
            <person name="Lucien O."/>
            <person name="Lui A."/>
            <person name="Ma L.J."/>
            <person name="Mabbitt R."/>
            <person name="Macdonald J."/>
            <person name="Maclean C."/>
            <person name="Major J."/>
            <person name="Manning J."/>
            <person name="Marabella R."/>
            <person name="Maru K."/>
            <person name="Matthews C."/>
            <person name="Mauceli E."/>
            <person name="Mccarthy M."/>
            <person name="Mcdonough S."/>
            <person name="Mcghee T."/>
            <person name="Meldrim J."/>
            <person name="Meneus L."/>
            <person name="Mesirov J."/>
            <person name="Mihalev A."/>
            <person name="Mihova T."/>
            <person name="Mikkelsen T."/>
            <person name="Mlenga V."/>
            <person name="Moru K."/>
            <person name="Mozes J."/>
            <person name="Mulrain L."/>
            <person name="Munson G."/>
            <person name="Naylor J."/>
            <person name="Newes C."/>
            <person name="Nguyen C."/>
            <person name="Nguyen N."/>
            <person name="Nguyen T."/>
            <person name="Nicol R."/>
            <person name="Nielsen C."/>
            <person name="Nizzari M."/>
            <person name="Norbu C."/>
            <person name="Norbu N."/>
            <person name="O'donnell P."/>
            <person name="Okoawo O."/>
            <person name="O'leary S."/>
            <person name="Omotosho B."/>
            <person name="O'neill K."/>
            <person name="Osman S."/>
            <person name="Parker S."/>
            <person name="Perrin D."/>
            <person name="Phunkhang P."/>
            <person name="Piqani B."/>
            <person name="Purcell S."/>
            <person name="Rachupka T."/>
            <person name="Ramasamy U."/>
            <person name="Rameau R."/>
            <person name="Ray V."/>
            <person name="Raymond C."/>
            <person name="Retta R."/>
            <person name="Richardson S."/>
            <person name="Rise C."/>
            <person name="Rodriguez J."/>
            <person name="Rogers J."/>
            <person name="Rogov P."/>
            <person name="Rutman M."/>
            <person name="Schupbach R."/>
            <person name="Seaman C."/>
            <person name="Settipalli S."/>
            <person name="Sharpe T."/>
            <person name="Sheridan J."/>
            <person name="Sherpa N."/>
            <person name="Shi J."/>
            <person name="Smirnov S."/>
            <person name="Smith C."/>
            <person name="Sougnez C."/>
            <person name="Spencer B."/>
            <person name="Stalker J."/>
            <person name="Stange-thomann N."/>
            <person name="Stavropoulos S."/>
            <person name="Stetson K."/>
            <person name="Stone C."/>
            <person name="Stone S."/>
            <person name="Stubbs M."/>
            <person name="Talamas J."/>
            <person name="Tchuinga P."/>
            <person name="Tenzing P."/>
            <person name="Tesfaye S."/>
            <person name="Theodore J."/>
            <person name="Thoulutsang Y."/>
            <person name="Topham K."/>
            <person name="Towey S."/>
            <person name="Tsamla T."/>
            <person name="Tsomo N."/>
            <person name="Vallee D."/>
            <person name="Vassiliev H."/>
            <person name="Venkataraman V."/>
            <person name="Vinson J."/>
            <person name="Vo A."/>
            <person name="Wade C."/>
            <person name="Wang S."/>
            <person name="Wangchuk T."/>
            <person name="Wangdi T."/>
            <person name="Whittaker C."/>
            <person name="Wilkinson J."/>
            <person name="Wu Y."/>
            <person name="Wyman D."/>
            <person name="Yadav S."/>
            <person name="Yang S."/>
            <person name="Yang X."/>
            <person name="Yeager S."/>
            <person name="Yee E."/>
            <person name="Young G."/>
            <person name="Zainoun J."/>
            <person name="Zembeck L."/>
            <person name="Zimmer A."/>
            <person name="Zody M."/>
            <person name="Lander E."/>
        </authorList>
    </citation>
    <scope>NUCLEOTIDE SEQUENCE [LARGE SCALE GENOMIC DNA]</scope>
</reference>
<evidence type="ECO:0000256" key="17">
    <source>
        <dbReference type="SAM" id="MobiDB-lite"/>
    </source>
</evidence>
<reference evidence="19" key="2">
    <citation type="submission" date="2025-08" db="UniProtKB">
        <authorList>
            <consortium name="Ensembl"/>
        </authorList>
    </citation>
    <scope>IDENTIFICATION</scope>
</reference>
<dbReference type="SUPFAM" id="SSF81606">
    <property type="entry name" value="PP2C-like"/>
    <property type="match status" value="1"/>
</dbReference>
<comment type="catalytic activity">
    <reaction evidence="13">
        <text>O-phospho-L-threonyl-[protein] + H2O = L-threonyl-[protein] + phosphate</text>
        <dbReference type="Rhea" id="RHEA:47004"/>
        <dbReference type="Rhea" id="RHEA-COMP:11060"/>
        <dbReference type="Rhea" id="RHEA-COMP:11605"/>
        <dbReference type="ChEBI" id="CHEBI:15377"/>
        <dbReference type="ChEBI" id="CHEBI:30013"/>
        <dbReference type="ChEBI" id="CHEBI:43474"/>
        <dbReference type="ChEBI" id="CHEBI:61977"/>
        <dbReference type="EC" id="3.1.3.16"/>
    </reaction>
</comment>